<protein>
    <submittedName>
        <fullName evidence="3">Putative metal-binding protein</fullName>
    </submittedName>
</protein>
<feature type="region of interest" description="Disordered" evidence="1">
    <location>
        <begin position="1947"/>
        <end position="1986"/>
    </location>
</feature>
<dbReference type="Pfam" id="PF20009">
    <property type="entry name" value="GEVED"/>
    <property type="match status" value="3"/>
</dbReference>
<comment type="caution">
    <text evidence="3">The sequence shown here is derived from an EMBL/GenBank/DDBJ whole genome shotgun (WGS) entry which is preliminary data.</text>
</comment>
<dbReference type="SUPFAM" id="SSF49265">
    <property type="entry name" value="Fibronectin type III"/>
    <property type="match status" value="1"/>
</dbReference>
<feature type="non-terminal residue" evidence="3">
    <location>
        <position position="1986"/>
    </location>
</feature>
<proteinExistence type="predicted"/>
<dbReference type="GO" id="GO:0008237">
    <property type="term" value="F:metallopeptidase activity"/>
    <property type="evidence" value="ECO:0007669"/>
    <property type="project" value="InterPro"/>
</dbReference>
<dbReference type="Gene3D" id="2.60.40.10">
    <property type="entry name" value="Immunoglobulins"/>
    <property type="match status" value="2"/>
</dbReference>
<feature type="domain" description="Fibronectin type-III" evidence="2">
    <location>
        <begin position="622"/>
        <end position="709"/>
    </location>
</feature>
<sequence length="1986" mass="212154">MKFLYFYRFFLKKIIFCFFLFFGVGLFAQTPININAPGSQILDEINIGPPNNLPILKMAKRARPFILNPEVKNHSGLSIGDEIQLGLFKNKNFTAIIERKSTDINGVTSLSLKLKNYKYAYSIISISEDSYFVTVDIPSLEERYATRTKRNSQEAYMIEIDSESIEDQGCGNTGFDYKTLKKSNEKSQDYQKLVDPLETCLTLPNTSDPAIVDVLVVYTPAAKAWADSNEGSINNTIASAIAQANEISTNNSLGILFQLVHSAQVDYSEVSAGTDLNALRSSTDTGPNSINEVHDLRKTYNADLVSMFTDLVGDGIGGIANLCTSRYGEPNKGFSNVKVRNVNSIYTFIHELSHNMGANHYYDQDSGPGPTNWVDWPENSWSSGYRDQETGTAGGDFRTIMTYSDGLPGPVIPYLSDPSITYIGTPESDDPLGDQIGDPALADNSRTLLEMKHEVSRYSDYAQYCLAGEDDLVVQNLYYISNVSIGDINHSSIGSFYSDLSSLATCIDPGDTQTLTTVIVGATSSAYLAVWIDWNDDKIFDSSELEYQSVPGISEHSFNITAPLGFSAGEKRMRIRTYDTGENTDPDWIPGNLDPCGFFTIGEVEDYTILLGEGTPCDINSIPQNLTAHDITGGEATISWDPESGVDYYELQYRELGETNWTTISNILYPYQQITGLNITTEYEVEVRSICSGVPTAYSSILQFTTDTYSYCDSSGNTTDSYIARVQLNALDNSSTNENGGYSDFTSLSTSLEQNTSYTLTITPGWTGTNYSIGYGVWIDYNYDGDFDDPEEEVFLPPGITSTTPFNVNLTVPYGVLPGPTRLRIVARQGNIPSSCGLYFGGETEDYTVILGEGPECVAATIPTGLTFEDPMLSWEVVPGSTYDIRYRETGSSTWIEISDILYNNVNLPNLIFDKEYEAQVRSKCSEQDTSDYSNSLLFTIGYCEAGATSTQFEKISNITFNTIDNPSTSTAGFEDFTSISTDVELDGTYDFSATISNFDSRDELFVWIDYNQDGDFSDPGEQVLTNSEGVNPMVGSITIPNSASIGITRMRIRLIFPSGANRTPCGDSTYGQVEDYSVNIIESCTSPTTYYTDSDGDSFGDINDLGTSFCSDPGEGWSLTNDDCDDNENTVFPGAPELCDGQINNCNTATLPSNEIDDDGDGYIECTIDVNGWDGVGSVIGGDDCDDDDATVYPGAPELCDGQINDCTTTDLASTEVDNDGDGYVECDIDADGWDGDPSVIGGGDCNDDPNNGGAAINPGATEVCDGIDNDCDGLIDDDDPDVTGQSTWYADADGDGFGDPNTTLESCGQPQGYVADNTDCNDDPNNGGAAINPGATEVCDGIDNDCDGLIDDDDPDVTGQSTWYADADGDGFGDPTTTLESCGQPEGYVADNTDCNDDPNNGGAAINPGATEICDGIDNDCDGLIDDDDPDVTGQSTWYADTDGDGFGDPTTTLESCGQPEGYVADNTDCNDDPNNKGAAINPGATEVCDGIDNDCDGLIDNDDPDVTGQSTWYADTDGDGFGDPNTTLESCGQPQGYVADNTDCNDDPNNGGAAINPGATEVCDGIDNDCDGLIDDDDDPDVTGQSTWYADADGDGFGDPTTTLESCGQPEGYVADNTDCNDDPNNGGAAINPGATEICDGIDNNCDGQIDEGVTTTTYYVDNDGDGFGVDDAATNIDACENPGEGYATQAGDCNDNDLSINPVATEVCDGIDNDCDGLIDDDDPDVTGQSTWYEDADGDGFGDPTTTLESCGQPEGYVADNTDCNDDPNNGGAAINPGATEICDGIDNNCDGQIDEGVSTTTYYVDNDGDGFGVDDAATNIETCENPGEGYATQAGDCNDNDLSINPGATEVCDGIDNDCDGLIDDDDPDVTGQSTWYADADGDGFGDPNTTLESCGQPQGYVADNTDCNDDPNNGGAAINPGATEVCDGIDNDCDGLIDDDDPDVTGQSTWYADADGDGFGDPNTTLESCGQPQGYVADNT</sequence>
<dbReference type="PROSITE" id="PS50853">
    <property type="entry name" value="FN3"/>
    <property type="match status" value="1"/>
</dbReference>
<dbReference type="InterPro" id="IPR021655">
    <property type="entry name" value="Put_metal-bd"/>
</dbReference>
<dbReference type="SMART" id="SM00060">
    <property type="entry name" value="FN3"/>
    <property type="match status" value="2"/>
</dbReference>
<dbReference type="InterPro" id="IPR003961">
    <property type="entry name" value="FN3_dom"/>
</dbReference>
<dbReference type="Pfam" id="PF11617">
    <property type="entry name" value="Cu-binding_MopE"/>
    <property type="match status" value="12"/>
</dbReference>
<dbReference type="InterPro" id="IPR024079">
    <property type="entry name" value="MetalloPept_cat_dom_sf"/>
</dbReference>
<dbReference type="Pfam" id="PF00041">
    <property type="entry name" value="fn3"/>
    <property type="match status" value="1"/>
</dbReference>
<gene>
    <name evidence="3" type="ORF">C8P64_3096</name>
</gene>
<dbReference type="Proteomes" id="UP000244174">
    <property type="component" value="Unassembled WGS sequence"/>
</dbReference>
<keyword evidence="4" id="KW-1185">Reference proteome</keyword>
<accession>A0A2T6AFU4</accession>
<feature type="compositionally biased region" description="Polar residues" evidence="1">
    <location>
        <begin position="1968"/>
        <end position="1977"/>
    </location>
</feature>
<evidence type="ECO:0000313" key="3">
    <source>
        <dbReference type="EMBL" id="PTX42666.1"/>
    </source>
</evidence>
<name>A0A2T6AFU4_9FLAO</name>
<dbReference type="EMBL" id="QBKQ01000003">
    <property type="protein sequence ID" value="PTX42666.1"/>
    <property type="molecule type" value="Genomic_DNA"/>
</dbReference>
<dbReference type="InterPro" id="IPR045474">
    <property type="entry name" value="GEVED"/>
</dbReference>
<dbReference type="SUPFAM" id="SSF55486">
    <property type="entry name" value="Metalloproteases ('zincins'), catalytic domain"/>
    <property type="match status" value="1"/>
</dbReference>
<dbReference type="InterPro" id="IPR036116">
    <property type="entry name" value="FN3_sf"/>
</dbReference>
<evidence type="ECO:0000256" key="1">
    <source>
        <dbReference type="SAM" id="MobiDB-lite"/>
    </source>
</evidence>
<evidence type="ECO:0000259" key="2">
    <source>
        <dbReference type="PROSITE" id="PS50853"/>
    </source>
</evidence>
<dbReference type="CDD" id="cd00063">
    <property type="entry name" value="FN3"/>
    <property type="match status" value="2"/>
</dbReference>
<dbReference type="RefSeq" id="WP_211307621.1">
    <property type="nucleotide sequence ID" value="NZ_QBKQ01000003.1"/>
</dbReference>
<dbReference type="InterPro" id="IPR013783">
    <property type="entry name" value="Ig-like_fold"/>
</dbReference>
<dbReference type="Gene3D" id="3.40.390.10">
    <property type="entry name" value="Collagenase (Catalytic Domain)"/>
    <property type="match status" value="1"/>
</dbReference>
<dbReference type="Pfam" id="PF13688">
    <property type="entry name" value="Reprolysin_5"/>
    <property type="match status" value="1"/>
</dbReference>
<evidence type="ECO:0000313" key="4">
    <source>
        <dbReference type="Proteomes" id="UP000244174"/>
    </source>
</evidence>
<organism evidence="3 4">
    <name type="scientific">Christiangramia gaetbulicola</name>
    <dbReference type="NCBI Taxonomy" id="703340"/>
    <lineage>
        <taxon>Bacteria</taxon>
        <taxon>Pseudomonadati</taxon>
        <taxon>Bacteroidota</taxon>
        <taxon>Flavobacteriia</taxon>
        <taxon>Flavobacteriales</taxon>
        <taxon>Flavobacteriaceae</taxon>
        <taxon>Christiangramia</taxon>
    </lineage>
</organism>
<reference evidence="3 4" key="1">
    <citation type="submission" date="2018-04" db="EMBL/GenBank/DDBJ databases">
        <title>Genomic Encyclopedia of Archaeal and Bacterial Type Strains, Phase II (KMG-II): from individual species to whole genera.</title>
        <authorList>
            <person name="Goeker M."/>
        </authorList>
    </citation>
    <scope>NUCLEOTIDE SEQUENCE [LARGE SCALE GENOMIC DNA]</scope>
    <source>
        <strain evidence="3 4">DSM 23082</strain>
    </source>
</reference>